<dbReference type="PANTHER" id="PTHR45745:SF1">
    <property type="entry name" value="PHOSPHOGLUCOMUTASE 2B-RELATED"/>
    <property type="match status" value="1"/>
</dbReference>
<dbReference type="InterPro" id="IPR009068">
    <property type="entry name" value="uS15_NS1_RNA-bd_sf"/>
</dbReference>
<dbReference type="GO" id="GO:0006166">
    <property type="term" value="P:purine ribonucleoside salvage"/>
    <property type="evidence" value="ECO:0007669"/>
    <property type="project" value="TreeGrafter"/>
</dbReference>
<dbReference type="InterPro" id="IPR000589">
    <property type="entry name" value="Ribosomal_uS15"/>
</dbReference>
<dbReference type="PROSITE" id="PS00362">
    <property type="entry name" value="RIBOSOMAL_S15"/>
    <property type="match status" value="1"/>
</dbReference>
<dbReference type="CDD" id="cd05799">
    <property type="entry name" value="PGM2"/>
    <property type="match status" value="1"/>
</dbReference>
<dbReference type="GO" id="GO:0005634">
    <property type="term" value="C:nucleus"/>
    <property type="evidence" value="ECO:0007669"/>
    <property type="project" value="TreeGrafter"/>
</dbReference>
<dbReference type="Pfam" id="PF02879">
    <property type="entry name" value="PGM_PMM_II"/>
    <property type="match status" value="1"/>
</dbReference>
<dbReference type="EMBL" id="CAIX01000129">
    <property type="protein sequence ID" value="CCI46529.1"/>
    <property type="molecule type" value="Genomic_DNA"/>
</dbReference>
<dbReference type="Pfam" id="PF08069">
    <property type="entry name" value="Ribosomal_S13_N"/>
    <property type="match status" value="1"/>
</dbReference>
<evidence type="ECO:0000256" key="3">
    <source>
        <dbReference type="ARBA" id="ARBA00010231"/>
    </source>
</evidence>
<dbReference type="Gene3D" id="1.10.287.10">
    <property type="entry name" value="S15/NS1, RNA-binding"/>
    <property type="match status" value="1"/>
</dbReference>
<evidence type="ECO:0000256" key="9">
    <source>
        <dbReference type="ARBA" id="ARBA00023274"/>
    </source>
</evidence>
<comment type="cofactor">
    <cofactor evidence="1">
        <name>Mg(2+)</name>
        <dbReference type="ChEBI" id="CHEBI:18420"/>
    </cofactor>
</comment>
<feature type="coiled-coil region" evidence="10">
    <location>
        <begin position="474"/>
        <end position="501"/>
    </location>
</feature>
<feature type="compositionally biased region" description="Basic and acidic residues" evidence="11">
    <location>
        <begin position="602"/>
        <end position="620"/>
    </location>
</feature>
<dbReference type="InterPro" id="IPR016055">
    <property type="entry name" value="A-D-PHexomutase_a/b/a-I/II/III"/>
</dbReference>
<dbReference type="GO" id="GO:0005975">
    <property type="term" value="P:carbohydrate metabolic process"/>
    <property type="evidence" value="ECO:0007669"/>
    <property type="project" value="InterPro"/>
</dbReference>
<feature type="region of interest" description="Disordered" evidence="11">
    <location>
        <begin position="296"/>
        <end position="317"/>
    </location>
</feature>
<dbReference type="OrthoDB" id="8300170at2759"/>
<keyword evidence="6" id="KW-0460">Magnesium</keyword>
<keyword evidence="14" id="KW-1185">Reference proteome</keyword>
<dbReference type="PROSITE" id="PS50006">
    <property type="entry name" value="FHA_DOMAIN"/>
    <property type="match status" value="1"/>
</dbReference>
<evidence type="ECO:0000256" key="7">
    <source>
        <dbReference type="ARBA" id="ARBA00022980"/>
    </source>
</evidence>
<dbReference type="InterPro" id="IPR005846">
    <property type="entry name" value="A-D-PHexomutase_a/b/a-III"/>
</dbReference>
<dbReference type="Gene3D" id="2.60.200.20">
    <property type="match status" value="1"/>
</dbReference>
<comment type="caution">
    <text evidence="13">The sequence shown here is derived from an EMBL/GenBank/DDBJ whole genome shotgun (WGS) entry which is preliminary data.</text>
</comment>
<evidence type="ECO:0000256" key="1">
    <source>
        <dbReference type="ARBA" id="ARBA00001946"/>
    </source>
</evidence>
<protein>
    <recommendedName>
        <fullName evidence="12">FHA domain-containing protein</fullName>
    </recommendedName>
</protein>
<dbReference type="SMART" id="SM01387">
    <property type="entry name" value="Ribosomal_S15"/>
    <property type="match status" value="1"/>
</dbReference>
<comment type="similarity">
    <text evidence="2">Belongs to the universal ribosomal protein uS15 family.</text>
</comment>
<dbReference type="InterPro" id="IPR005845">
    <property type="entry name" value="A-D-PHexomutase_a/b/a-II"/>
</dbReference>
<dbReference type="FunFam" id="1.10.287.10:FF:000003">
    <property type="entry name" value="40S ribosomal protein S13"/>
    <property type="match status" value="1"/>
</dbReference>
<evidence type="ECO:0000313" key="14">
    <source>
        <dbReference type="Proteomes" id="UP000053237"/>
    </source>
</evidence>
<keyword evidence="9" id="KW-0687">Ribonucleoprotein</keyword>
<dbReference type="InterPro" id="IPR023029">
    <property type="entry name" value="Ribosomal_uS15_arc_euk"/>
</dbReference>
<accession>A0A024GJM3</accession>
<keyword evidence="4" id="KW-0597">Phosphoprotein</keyword>
<keyword evidence="5" id="KW-0479">Metal-binding</keyword>
<dbReference type="NCBIfam" id="NF006331">
    <property type="entry name" value="PRK08561.1"/>
    <property type="match status" value="1"/>
</dbReference>
<dbReference type="SUPFAM" id="SSF55957">
    <property type="entry name" value="Phosphoglucomutase, C-terminal domain"/>
    <property type="match status" value="1"/>
</dbReference>
<name>A0A024GJM3_9STRA</name>
<dbReference type="Gene3D" id="3.40.120.10">
    <property type="entry name" value="Alpha-D-Glucose-1,6-Bisphosphate, subunit A, domain 3"/>
    <property type="match status" value="3"/>
</dbReference>
<evidence type="ECO:0000256" key="8">
    <source>
        <dbReference type="ARBA" id="ARBA00023235"/>
    </source>
</evidence>
<evidence type="ECO:0000256" key="10">
    <source>
        <dbReference type="SAM" id="Coils"/>
    </source>
</evidence>
<dbReference type="PANTHER" id="PTHR45745">
    <property type="entry name" value="PHOSPHOMANNOMUTASE 45A"/>
    <property type="match status" value="1"/>
</dbReference>
<dbReference type="InParanoid" id="A0A024GJM3"/>
<feature type="region of interest" description="Disordered" evidence="11">
    <location>
        <begin position="592"/>
        <end position="641"/>
    </location>
</feature>
<organism evidence="13 14">
    <name type="scientific">Albugo candida</name>
    <dbReference type="NCBI Taxonomy" id="65357"/>
    <lineage>
        <taxon>Eukaryota</taxon>
        <taxon>Sar</taxon>
        <taxon>Stramenopiles</taxon>
        <taxon>Oomycota</taxon>
        <taxon>Peronosporomycetes</taxon>
        <taxon>Albuginales</taxon>
        <taxon>Albuginaceae</taxon>
        <taxon>Albugo</taxon>
    </lineage>
</organism>
<keyword evidence="8" id="KW-0413">Isomerase</keyword>
<gene>
    <name evidence="13" type="ORF">BN9_074580</name>
</gene>
<feature type="domain" description="FHA" evidence="12">
    <location>
        <begin position="183"/>
        <end position="234"/>
    </location>
</feature>
<evidence type="ECO:0000256" key="2">
    <source>
        <dbReference type="ARBA" id="ARBA00008434"/>
    </source>
</evidence>
<feature type="compositionally biased region" description="Basic and acidic residues" evidence="11">
    <location>
        <begin position="423"/>
        <end position="441"/>
    </location>
</feature>
<dbReference type="GO" id="GO:0005840">
    <property type="term" value="C:ribosome"/>
    <property type="evidence" value="ECO:0007669"/>
    <property type="project" value="UniProtKB-KW"/>
</dbReference>
<dbReference type="InterPro" id="IPR000253">
    <property type="entry name" value="FHA_dom"/>
</dbReference>
<sequence>MHSRGKGISKSALPYKRTPPSWLKVTPEEVEEQICKFAKKGLTPSEIGVILRDSHGIAQVRSVTGAKILRILKKNGMAPEIPEDLYRLIKKAVAVRKHLERNRQDKDSKFRLILIESRIHRLSRYYRVTRKLQPQWTYQSSTASTLAPIWGLCGKNVHDISLEVIKAGSVIDQISFPENKPYQIAGRMKQSCDLHFNHPSISRTHAVFQFNEQGKLFLMDLKSTHGTFVNKKRILPEKFYDLNVGDLLRFGDSTRLYAVCGPTELLPSERKRFQNDKSETVIKVKDDKYASWGFGDDAVEEESDDSDSSETEKSDKKASFFAHFGTHQEESEQDGMPKDLNEKEKRDWKGIQRRKLKKQHLQQEIDRIQAKQFQLNGGLSTGQVQAMERNESHIQRLDKEIEELETKLRVKQNQKIHQRLQLRRQDDKDGRKMHTIKRNEYASDEDDFYDRTKANERSEPAHTNKPLQQMPLTSADIQKNILQLKETLLAVEQQRQSYLDQNKNEDCDDITEATDALDAYMDLTKQKMASDTLEKLIQKEIEIKQKLDQQRRLLSIATPAIASLPISTLAEKNGSPAEKSNGEPVAVISVEKKQQSDLPEEIPPKKRPTTDLETKVEVNGKKKAQRVNHRSSSKIGPNLPKNVQMYKSQSIQSVKKAEQLPLNSSEVLEGGEAIWIPPSDQTGNGRTKLNEKMEPQYIESARQWVEWDVNAETRAKVQKLIDLEDEISLKKMFSSRLEFGTAGLRGSMGPGTNAMNDLIIIQTTQGLCKYLDATLSVDFKRMGIAVGYDHRRQESLNSKRFAELTAAVALSFGCKVYFYHEFIPTPLIPYLIEQKRCAAGVMITASHNPKRDNGYKLYGQNGCQITSPQDTLISAYIEKNVAPWHKYSDDFVRSSIYEATSDSVEFPLNEMMDQYFTQMERNLCRFPTDNSSTALKFVYTPMHGVGHPFMTRAFSAFQLQAYTPVQAQVLPHPDFPTVDFPNPEEGKGSLFLAMKTAGEIAANIILANDPDADRLAVAECDRKTLEWTIFTGNEIGLLLGHWELMQHLERNPATDRSKLYFVASTVSSKMLRAVASAHSAQFTETLSGFKWIGNKVDQLRQSGHTVLFSFEEAIGFCVGDLVKDKDGISAGVVFAEMAVQLYKRGKTVREFLKELYHEYGHFISYNHYIRCDEPIKVRTIFERLRNDGQYMKTCGRFSIQYVRDMTRGIDTSQPDGRAVLPTTPSTQMLTFSFTNGCIATLRTSGTEPKIKFYVEIAGKPHECRSKLKQTLLELVDEIIEHMLQPTENGLQEPPRLDIS</sequence>
<feature type="compositionally biased region" description="Basic residues" evidence="11">
    <location>
        <begin position="412"/>
        <end position="422"/>
    </location>
</feature>
<dbReference type="SUPFAM" id="SSF53738">
    <property type="entry name" value="Phosphoglucomutase, first 3 domains"/>
    <property type="match status" value="3"/>
</dbReference>
<dbReference type="Pfam" id="PF02880">
    <property type="entry name" value="PGM_PMM_III"/>
    <property type="match status" value="1"/>
</dbReference>
<keyword evidence="7" id="KW-0689">Ribosomal protein</keyword>
<dbReference type="Gene3D" id="4.10.860.130">
    <property type="match status" value="1"/>
</dbReference>
<dbReference type="HAMAP" id="MF_01343_A">
    <property type="entry name" value="Ribosomal_uS15_A"/>
    <property type="match status" value="1"/>
</dbReference>
<dbReference type="FunFam" id="4.10.860.130:FF:000001">
    <property type="entry name" value="40S ribosomal protein S13"/>
    <property type="match status" value="1"/>
</dbReference>
<evidence type="ECO:0000259" key="12">
    <source>
        <dbReference type="PROSITE" id="PS50006"/>
    </source>
</evidence>
<dbReference type="Pfam" id="PF00312">
    <property type="entry name" value="Ribosomal_S15"/>
    <property type="match status" value="1"/>
</dbReference>
<dbReference type="SUPFAM" id="SSF49879">
    <property type="entry name" value="SMAD/FHA domain"/>
    <property type="match status" value="1"/>
</dbReference>
<dbReference type="GO" id="GO:1990904">
    <property type="term" value="C:ribonucleoprotein complex"/>
    <property type="evidence" value="ECO:0007669"/>
    <property type="project" value="UniProtKB-KW"/>
</dbReference>
<dbReference type="SMART" id="SM00240">
    <property type="entry name" value="FHA"/>
    <property type="match status" value="1"/>
</dbReference>
<keyword evidence="10" id="KW-0175">Coiled coil</keyword>
<evidence type="ECO:0000256" key="11">
    <source>
        <dbReference type="SAM" id="MobiDB-lite"/>
    </source>
</evidence>
<dbReference type="Pfam" id="PF02878">
    <property type="entry name" value="PGM_PMM_I"/>
    <property type="match status" value="1"/>
</dbReference>
<feature type="region of interest" description="Disordered" evidence="11">
    <location>
        <begin position="412"/>
        <end position="448"/>
    </location>
</feature>
<proteinExistence type="inferred from homology"/>
<dbReference type="PROSITE" id="PS00710">
    <property type="entry name" value="PGM_PMM"/>
    <property type="match status" value="1"/>
</dbReference>
<evidence type="ECO:0000256" key="5">
    <source>
        <dbReference type="ARBA" id="ARBA00022723"/>
    </source>
</evidence>
<comment type="similarity">
    <text evidence="3">Belongs to the phosphohexose mutase family.</text>
</comment>
<dbReference type="InterPro" id="IPR008984">
    <property type="entry name" value="SMAD_FHA_dom_sf"/>
</dbReference>
<dbReference type="GO" id="GO:0008973">
    <property type="term" value="F:phosphopentomutase activity"/>
    <property type="evidence" value="ECO:0007669"/>
    <property type="project" value="TreeGrafter"/>
</dbReference>
<dbReference type="SMART" id="SM01386">
    <property type="entry name" value="Ribosomal_S13_N"/>
    <property type="match status" value="1"/>
</dbReference>
<dbReference type="GO" id="GO:0000287">
    <property type="term" value="F:magnesium ion binding"/>
    <property type="evidence" value="ECO:0007669"/>
    <property type="project" value="InterPro"/>
</dbReference>
<dbReference type="InterPro" id="IPR016066">
    <property type="entry name" value="A-D-PHexomutase_CS"/>
</dbReference>
<dbReference type="Proteomes" id="UP000053237">
    <property type="component" value="Unassembled WGS sequence"/>
</dbReference>
<dbReference type="STRING" id="65357.A0A024GJM3"/>
<dbReference type="SUPFAM" id="SSF47060">
    <property type="entry name" value="S15/NS1 RNA-binding domain"/>
    <property type="match status" value="1"/>
</dbReference>
<dbReference type="GO" id="GO:0006412">
    <property type="term" value="P:translation"/>
    <property type="evidence" value="ECO:0007669"/>
    <property type="project" value="InterPro"/>
</dbReference>
<evidence type="ECO:0000256" key="6">
    <source>
        <dbReference type="ARBA" id="ARBA00022842"/>
    </source>
</evidence>
<evidence type="ECO:0000256" key="4">
    <source>
        <dbReference type="ARBA" id="ARBA00022553"/>
    </source>
</evidence>
<feature type="compositionally biased region" description="Acidic residues" evidence="11">
    <location>
        <begin position="297"/>
        <end position="309"/>
    </location>
</feature>
<dbReference type="InterPro" id="IPR005844">
    <property type="entry name" value="A-D-PHexomutase_a/b/a-I"/>
</dbReference>
<feature type="compositionally biased region" description="Basic residues" evidence="11">
    <location>
        <begin position="621"/>
        <end position="632"/>
    </location>
</feature>
<dbReference type="GO" id="GO:0003735">
    <property type="term" value="F:structural constituent of ribosome"/>
    <property type="evidence" value="ECO:0007669"/>
    <property type="project" value="InterPro"/>
</dbReference>
<reference evidence="13 14" key="1">
    <citation type="submission" date="2012-05" db="EMBL/GenBank/DDBJ databases">
        <title>Recombination and specialization in a pathogen metapopulation.</title>
        <authorList>
            <person name="Gardiner A."/>
            <person name="Kemen E."/>
            <person name="Schultz-Larsen T."/>
            <person name="MacLean D."/>
            <person name="Van Oosterhout C."/>
            <person name="Jones J.D.G."/>
        </authorList>
    </citation>
    <scope>NUCLEOTIDE SEQUENCE [LARGE SCALE GENOMIC DNA]</scope>
    <source>
        <strain evidence="13 14">Ac Nc2</strain>
    </source>
</reference>
<dbReference type="InterPro" id="IPR012606">
    <property type="entry name" value="Ribosomal_uS15_N"/>
</dbReference>
<evidence type="ECO:0000313" key="13">
    <source>
        <dbReference type="EMBL" id="CCI46529.1"/>
    </source>
</evidence>
<dbReference type="CDD" id="cd00353">
    <property type="entry name" value="Ribosomal_S15p_S13e"/>
    <property type="match status" value="1"/>
</dbReference>
<dbReference type="InterPro" id="IPR036900">
    <property type="entry name" value="A-D-PHexomutase_C_sf"/>
</dbReference>
<dbReference type="Pfam" id="PF00498">
    <property type="entry name" value="FHA"/>
    <property type="match status" value="1"/>
</dbReference>